<gene>
    <name evidence="2" type="ORF">PBAH0796_LOCUS12157</name>
</gene>
<dbReference type="AlphaFoldDB" id="A0A7S0A928"/>
<proteinExistence type="predicted"/>
<reference evidence="2" key="1">
    <citation type="submission" date="2021-01" db="EMBL/GenBank/DDBJ databases">
        <authorList>
            <person name="Corre E."/>
            <person name="Pelletier E."/>
            <person name="Niang G."/>
            <person name="Scheremetjew M."/>
            <person name="Finn R."/>
            <person name="Kale V."/>
            <person name="Holt S."/>
            <person name="Cochrane G."/>
            <person name="Meng A."/>
            <person name="Brown T."/>
            <person name="Cohen L."/>
        </authorList>
    </citation>
    <scope>NUCLEOTIDE SEQUENCE</scope>
    <source>
        <strain evidence="2">Pbaha01</strain>
    </source>
</reference>
<organism evidence="2">
    <name type="scientific">Pyrodinium bahamense</name>
    <dbReference type="NCBI Taxonomy" id="73915"/>
    <lineage>
        <taxon>Eukaryota</taxon>
        <taxon>Sar</taxon>
        <taxon>Alveolata</taxon>
        <taxon>Dinophyceae</taxon>
        <taxon>Gonyaulacales</taxon>
        <taxon>Pyrocystaceae</taxon>
        <taxon>Pyrodinium</taxon>
    </lineage>
</organism>
<protein>
    <submittedName>
        <fullName evidence="2">Uncharacterized protein</fullName>
    </submittedName>
</protein>
<accession>A0A7S0A928</accession>
<name>A0A7S0A928_9DINO</name>
<evidence type="ECO:0000256" key="1">
    <source>
        <dbReference type="SAM" id="MobiDB-lite"/>
    </source>
</evidence>
<sequence>MIPLAGHSVSPCLMLASTGMPLRGLAPDEAHWKVTQAARSHLQQVPCHPPGEEPAAEAQEDCARGWLHNPSDQSPLQKDQPAALTGPACSLQARAPSGLGAGPRGLPGQVMQTMPLQPPRLLRQHDRLQPPFRPITENQMDEQGEESIVGRPNRVLQQVSEQYLRQMQTRDQPALASLRTVAKWSSFVSRSKSSSLKGVALAGRLLLAHARSPEPLSHASERTVVYTFLRDPAWVPIFFELAVRCQEQMASRLGVHSPAEAQDDTQVAAVRRALNPRFACAKAQCFSSGISPSRPSMYVMEAVPAMAPVEAQSDEEPGLPASPQMHRAWIPSMQTLDSLPEWTDRRQMADDYGVKTLDSIASYGDLAGVTGLQTLDSLPDMTAANEITYLRTADSLPEIMQVMGPPSSFLGRTASAAMPMTGIHHGLPSVYRPEGAPPVANGAWLPL</sequence>
<feature type="region of interest" description="Disordered" evidence="1">
    <location>
        <begin position="65"/>
        <end position="84"/>
    </location>
</feature>
<dbReference type="EMBL" id="HBEG01020074">
    <property type="protein sequence ID" value="CAD8356790.1"/>
    <property type="molecule type" value="Transcribed_RNA"/>
</dbReference>
<evidence type="ECO:0000313" key="2">
    <source>
        <dbReference type="EMBL" id="CAD8356790.1"/>
    </source>
</evidence>